<evidence type="ECO:0000256" key="1">
    <source>
        <dbReference type="ARBA" id="ARBA00010617"/>
    </source>
</evidence>
<sequence>MTELTGITRAAAPVAFPQDRGCPYEPPAAYAALRDGPALSRVALYDGREVWLVTGHGAARALLADQRLSSDRCRPGFPQLSARLAAIQSDRSPALFGTDDPEHQVQRRMMIPSFSLRSVNAQRPRIQRTVDTLLEAMIAQGPPAELVSAFALPVSLTMICGLLGVPYADHAFFTAQCHRMLSGPTGADARDARGRLDEYLGDLIDRKERQSAPGEGLLDDLVRDQLRAGTLERAELVSLALLMLVAGHETTAGMISLGTLTLLAHPERLAELRADAALWPAAVEELMRMLSISDGLARLALEDIEVAGVTIRAGEGVLFALSVINRDASVYDAPDAPDWHRPARHHLGFGFGIHQCLGQNLARAELEIALSSLFARLPALRPAVPVQEIPFKPGDTTQGLLELPVTW</sequence>
<keyword evidence="4 7" id="KW-0560">Oxidoreductase</keyword>
<evidence type="ECO:0000256" key="6">
    <source>
        <dbReference type="ARBA" id="ARBA00023033"/>
    </source>
</evidence>
<evidence type="ECO:0000256" key="5">
    <source>
        <dbReference type="ARBA" id="ARBA00023004"/>
    </source>
</evidence>
<dbReference type="Gene3D" id="1.10.630.10">
    <property type="entry name" value="Cytochrome P450"/>
    <property type="match status" value="1"/>
</dbReference>
<dbReference type="PRINTS" id="PR00359">
    <property type="entry name" value="BP450"/>
</dbReference>
<dbReference type="EMBL" id="CP049838">
    <property type="protein sequence ID" value="QJS98972.1"/>
    <property type="molecule type" value="Genomic_DNA"/>
</dbReference>
<organism evidence="8 10">
    <name type="scientific">Streptomyces asoensis</name>
    <dbReference type="NCBI Taxonomy" id="249586"/>
    <lineage>
        <taxon>Bacteria</taxon>
        <taxon>Bacillati</taxon>
        <taxon>Actinomycetota</taxon>
        <taxon>Actinomycetes</taxon>
        <taxon>Kitasatosporales</taxon>
        <taxon>Streptomycetaceae</taxon>
        <taxon>Streptomyces</taxon>
    </lineage>
</organism>
<evidence type="ECO:0000256" key="2">
    <source>
        <dbReference type="ARBA" id="ARBA00022617"/>
    </source>
</evidence>
<dbReference type="PANTHER" id="PTHR46696">
    <property type="entry name" value="P450, PUTATIVE (EUROFUNG)-RELATED"/>
    <property type="match status" value="1"/>
</dbReference>
<dbReference type="GO" id="GO:0016705">
    <property type="term" value="F:oxidoreductase activity, acting on paired donors, with incorporation or reduction of molecular oxygen"/>
    <property type="evidence" value="ECO:0007669"/>
    <property type="project" value="InterPro"/>
</dbReference>
<dbReference type="Proteomes" id="UP000502665">
    <property type="component" value="Chromosome"/>
</dbReference>
<evidence type="ECO:0000313" key="10">
    <source>
        <dbReference type="Proteomes" id="UP000502665"/>
    </source>
</evidence>
<name>A0A6M4WRR1_9ACTN</name>
<dbReference type="PANTHER" id="PTHR46696:SF1">
    <property type="entry name" value="CYTOCHROME P450 YJIB-RELATED"/>
    <property type="match status" value="1"/>
</dbReference>
<dbReference type="InterPro" id="IPR036396">
    <property type="entry name" value="Cyt_P450_sf"/>
</dbReference>
<evidence type="ECO:0000256" key="4">
    <source>
        <dbReference type="ARBA" id="ARBA00023002"/>
    </source>
</evidence>
<gene>
    <name evidence="8" type="ORF">G9272_00315</name>
    <name evidence="9" type="ORF">G9272_44580</name>
</gene>
<proteinExistence type="inferred from homology"/>
<dbReference type="RefSeq" id="WP_171394624.1">
    <property type="nucleotide sequence ID" value="NZ_CP049838.1"/>
</dbReference>
<dbReference type="AlphaFoldDB" id="A0A6M4WRR1"/>
<dbReference type="PROSITE" id="PS00086">
    <property type="entry name" value="CYTOCHROME_P450"/>
    <property type="match status" value="1"/>
</dbReference>
<evidence type="ECO:0000256" key="3">
    <source>
        <dbReference type="ARBA" id="ARBA00022723"/>
    </source>
</evidence>
<dbReference type="InterPro" id="IPR017972">
    <property type="entry name" value="Cyt_P450_CS"/>
</dbReference>
<keyword evidence="5 7" id="KW-0408">Iron</keyword>
<keyword evidence="10" id="KW-1185">Reference proteome</keyword>
<reference evidence="8" key="1">
    <citation type="submission" date="2020-03" db="EMBL/GenBank/DDBJ databases">
        <title>Molecular networking-based the target discovery of potent antiproliferative macrolactams: 5/6/7/16 polycyclic ansamycins and glycosylated trienomycin from Streptomyces cacaoi subsp. asoensis.</title>
        <authorList>
            <person name="Liu L.-L."/>
        </authorList>
    </citation>
    <scope>NUCLEOTIDE SEQUENCE [LARGE SCALE GENOMIC DNA]</scope>
    <source>
        <strain evidence="8">H2S5</strain>
    </source>
</reference>
<dbReference type="CDD" id="cd11030">
    <property type="entry name" value="CYP105-like"/>
    <property type="match status" value="1"/>
</dbReference>
<accession>A0A6M4WRR1</accession>
<dbReference type="Pfam" id="PF00067">
    <property type="entry name" value="p450"/>
    <property type="match status" value="1"/>
</dbReference>
<dbReference type="InterPro" id="IPR001128">
    <property type="entry name" value="Cyt_P450"/>
</dbReference>
<keyword evidence="3 7" id="KW-0479">Metal-binding</keyword>
<evidence type="ECO:0000313" key="8">
    <source>
        <dbReference type="EMBL" id="QJS98972.1"/>
    </source>
</evidence>
<dbReference type="SUPFAM" id="SSF48264">
    <property type="entry name" value="Cytochrome P450"/>
    <property type="match status" value="1"/>
</dbReference>
<evidence type="ECO:0000256" key="7">
    <source>
        <dbReference type="RuleBase" id="RU000461"/>
    </source>
</evidence>
<keyword evidence="6 7" id="KW-0503">Monooxygenase</keyword>
<dbReference type="InterPro" id="IPR002397">
    <property type="entry name" value="Cyt_P450_B"/>
</dbReference>
<dbReference type="EMBL" id="CP049838">
    <property type="protein sequence ID" value="QJT06497.1"/>
    <property type="molecule type" value="Genomic_DNA"/>
</dbReference>
<protein>
    <submittedName>
        <fullName evidence="8">Cytochrome P450</fullName>
    </submittedName>
</protein>
<dbReference type="GO" id="GO:0005506">
    <property type="term" value="F:iron ion binding"/>
    <property type="evidence" value="ECO:0007669"/>
    <property type="project" value="InterPro"/>
</dbReference>
<keyword evidence="2 7" id="KW-0349">Heme</keyword>
<dbReference type="GO" id="GO:0004497">
    <property type="term" value="F:monooxygenase activity"/>
    <property type="evidence" value="ECO:0007669"/>
    <property type="project" value="UniProtKB-KW"/>
</dbReference>
<dbReference type="PRINTS" id="PR00385">
    <property type="entry name" value="P450"/>
</dbReference>
<comment type="similarity">
    <text evidence="1 7">Belongs to the cytochrome P450 family.</text>
</comment>
<dbReference type="FunFam" id="1.10.630.10:FF:000018">
    <property type="entry name" value="Cytochrome P450 monooxygenase"/>
    <property type="match status" value="1"/>
</dbReference>
<evidence type="ECO:0000313" key="9">
    <source>
        <dbReference type="EMBL" id="QJT06497.1"/>
    </source>
</evidence>
<dbReference type="GO" id="GO:0020037">
    <property type="term" value="F:heme binding"/>
    <property type="evidence" value="ECO:0007669"/>
    <property type="project" value="InterPro"/>
</dbReference>